<evidence type="ECO:0000256" key="1">
    <source>
        <dbReference type="ARBA" id="ARBA00004316"/>
    </source>
</evidence>
<comment type="subcellular location">
    <subcellularLocation>
        <location evidence="1">Cell projection</location>
    </subcellularLocation>
    <subcellularLocation>
        <location evidence="2">Cytoplasm</location>
    </subcellularLocation>
</comment>
<feature type="domain" description="HYDIN/VesB/CFA65-like Ig-like" evidence="5">
    <location>
        <begin position="1"/>
        <end position="72"/>
    </location>
</feature>
<keyword evidence="3" id="KW-0963">Cytoplasm</keyword>
<evidence type="ECO:0000259" key="5">
    <source>
        <dbReference type="Pfam" id="PF22544"/>
    </source>
</evidence>
<dbReference type="Proteomes" id="UP000663881">
    <property type="component" value="Unassembled WGS sequence"/>
</dbReference>
<organism evidence="6 7">
    <name type="scientific">Adineta steineri</name>
    <dbReference type="NCBI Taxonomy" id="433720"/>
    <lineage>
        <taxon>Eukaryota</taxon>
        <taxon>Metazoa</taxon>
        <taxon>Spiralia</taxon>
        <taxon>Gnathifera</taxon>
        <taxon>Rotifera</taxon>
        <taxon>Eurotatoria</taxon>
        <taxon>Bdelloidea</taxon>
        <taxon>Adinetida</taxon>
        <taxon>Adinetidae</taxon>
        <taxon>Adineta</taxon>
    </lineage>
</organism>
<evidence type="ECO:0000256" key="2">
    <source>
        <dbReference type="ARBA" id="ARBA00004496"/>
    </source>
</evidence>
<sequence>TLKIKNIGECSCLCSISPSFQCLTFTPNQPYTINVIQEQYVNINFNAKFNVHSISEIFILHVENGAGTFITLDVTFDHGPFGLALTEYPSTFYDRETKKYIYTIKNKFQSEHIVEMIIDPPILYISLVDCLKERDDLNLISIFNNDTQDSLDLLPLRDQLYEN</sequence>
<protein>
    <recommendedName>
        <fullName evidence="5">HYDIN/VesB/CFA65-like Ig-like domain-containing protein</fullName>
    </recommendedName>
</protein>
<name>A0A820QSD7_9BILA</name>
<dbReference type="InterPro" id="IPR053879">
    <property type="entry name" value="HYDIN_VesB_CFA65-like_Ig"/>
</dbReference>
<gene>
    <name evidence="6" type="ORF">OKA104_LOCUS52801</name>
</gene>
<comment type="caution">
    <text evidence="6">The sequence shown here is derived from an EMBL/GenBank/DDBJ whole genome shotgun (WGS) entry which is preliminary data.</text>
</comment>
<evidence type="ECO:0000256" key="3">
    <source>
        <dbReference type="ARBA" id="ARBA00022490"/>
    </source>
</evidence>
<keyword evidence="4" id="KW-0966">Cell projection</keyword>
<proteinExistence type="predicted"/>
<dbReference type="Pfam" id="PF22544">
    <property type="entry name" value="HYDIN_VesB_CFA65-like_Ig"/>
    <property type="match status" value="1"/>
</dbReference>
<evidence type="ECO:0000313" key="7">
    <source>
        <dbReference type="Proteomes" id="UP000663881"/>
    </source>
</evidence>
<reference evidence="6" key="1">
    <citation type="submission" date="2021-02" db="EMBL/GenBank/DDBJ databases">
        <authorList>
            <person name="Nowell W R."/>
        </authorList>
    </citation>
    <scope>NUCLEOTIDE SEQUENCE</scope>
</reference>
<dbReference type="AlphaFoldDB" id="A0A820QSD7"/>
<accession>A0A820QSD7</accession>
<feature type="non-terminal residue" evidence="6">
    <location>
        <position position="163"/>
    </location>
</feature>
<dbReference type="EMBL" id="CAJOAY010031508">
    <property type="protein sequence ID" value="CAF4426076.1"/>
    <property type="molecule type" value="Genomic_DNA"/>
</dbReference>
<evidence type="ECO:0000256" key="4">
    <source>
        <dbReference type="ARBA" id="ARBA00023273"/>
    </source>
</evidence>
<evidence type="ECO:0000313" key="6">
    <source>
        <dbReference type="EMBL" id="CAF4426076.1"/>
    </source>
</evidence>
<feature type="non-terminal residue" evidence="6">
    <location>
        <position position="1"/>
    </location>
</feature>